<proteinExistence type="predicted"/>
<dbReference type="PANTHER" id="PTHR42716:SF1">
    <property type="entry name" value="SLL0471 PROTEIN"/>
    <property type="match status" value="1"/>
</dbReference>
<gene>
    <name evidence="2" type="ORF">Pla175_21870</name>
</gene>
<organism evidence="2 3">
    <name type="scientific">Pirellulimonas nuda</name>
    <dbReference type="NCBI Taxonomy" id="2528009"/>
    <lineage>
        <taxon>Bacteria</taxon>
        <taxon>Pseudomonadati</taxon>
        <taxon>Planctomycetota</taxon>
        <taxon>Planctomycetia</taxon>
        <taxon>Pirellulales</taxon>
        <taxon>Lacipirellulaceae</taxon>
        <taxon>Pirellulimonas</taxon>
    </lineage>
</organism>
<evidence type="ECO:0000313" key="2">
    <source>
        <dbReference type="EMBL" id="QDU88803.1"/>
    </source>
</evidence>
<feature type="chain" id="PRO_5021760239" evidence="1">
    <location>
        <begin position="26"/>
        <end position="575"/>
    </location>
</feature>
<reference evidence="2 3" key="1">
    <citation type="submission" date="2019-02" db="EMBL/GenBank/DDBJ databases">
        <title>Deep-cultivation of Planctomycetes and their phenomic and genomic characterization uncovers novel biology.</title>
        <authorList>
            <person name="Wiegand S."/>
            <person name="Jogler M."/>
            <person name="Boedeker C."/>
            <person name="Pinto D."/>
            <person name="Vollmers J."/>
            <person name="Rivas-Marin E."/>
            <person name="Kohn T."/>
            <person name="Peeters S.H."/>
            <person name="Heuer A."/>
            <person name="Rast P."/>
            <person name="Oberbeckmann S."/>
            <person name="Bunk B."/>
            <person name="Jeske O."/>
            <person name="Meyerdierks A."/>
            <person name="Storesund J.E."/>
            <person name="Kallscheuer N."/>
            <person name="Luecker S."/>
            <person name="Lage O.M."/>
            <person name="Pohl T."/>
            <person name="Merkel B.J."/>
            <person name="Hornburger P."/>
            <person name="Mueller R.-W."/>
            <person name="Bruemmer F."/>
            <person name="Labrenz M."/>
            <person name="Spormann A.M."/>
            <person name="Op den Camp H."/>
            <person name="Overmann J."/>
            <person name="Amann R."/>
            <person name="Jetten M.S.M."/>
            <person name="Mascher T."/>
            <person name="Medema M.H."/>
            <person name="Devos D.P."/>
            <person name="Kaster A.-K."/>
            <person name="Ovreas L."/>
            <person name="Rohde M."/>
            <person name="Galperin M.Y."/>
            <person name="Jogler C."/>
        </authorList>
    </citation>
    <scope>NUCLEOTIDE SEQUENCE [LARGE SCALE GENOMIC DNA]</scope>
    <source>
        <strain evidence="2 3">Pla175</strain>
    </source>
</reference>
<dbReference type="SUPFAM" id="SSF51905">
    <property type="entry name" value="FAD/NAD(P)-binding domain"/>
    <property type="match status" value="2"/>
</dbReference>
<protein>
    <submittedName>
        <fullName evidence="2">FAD dependent oxidoreductase</fullName>
    </submittedName>
</protein>
<dbReference type="Proteomes" id="UP000317429">
    <property type="component" value="Chromosome"/>
</dbReference>
<keyword evidence="3" id="KW-1185">Reference proteome</keyword>
<feature type="signal peptide" evidence="1">
    <location>
        <begin position="1"/>
        <end position="25"/>
    </location>
</feature>
<keyword evidence="1" id="KW-0732">Signal</keyword>
<dbReference type="InterPro" id="IPR005288">
    <property type="entry name" value="NadB"/>
</dbReference>
<evidence type="ECO:0000313" key="3">
    <source>
        <dbReference type="Proteomes" id="UP000317429"/>
    </source>
</evidence>
<dbReference type="OrthoDB" id="615715at2"/>
<dbReference type="KEGG" id="pnd:Pla175_21870"/>
<name>A0A518DBG4_9BACT</name>
<dbReference type="GO" id="GO:0009435">
    <property type="term" value="P:NAD+ biosynthetic process"/>
    <property type="evidence" value="ECO:0007669"/>
    <property type="project" value="InterPro"/>
</dbReference>
<dbReference type="AlphaFoldDB" id="A0A518DBG4"/>
<dbReference type="RefSeq" id="WP_145284154.1">
    <property type="nucleotide sequence ID" value="NZ_CP036291.1"/>
</dbReference>
<dbReference type="Gene3D" id="3.50.50.60">
    <property type="entry name" value="FAD/NAD(P)-binding domain"/>
    <property type="match status" value="1"/>
</dbReference>
<dbReference type="Pfam" id="PF12831">
    <property type="entry name" value="FAD_oxidored"/>
    <property type="match status" value="2"/>
</dbReference>
<accession>A0A518DBG4</accession>
<dbReference type="PANTHER" id="PTHR42716">
    <property type="entry name" value="L-ASPARTATE OXIDASE"/>
    <property type="match status" value="1"/>
</dbReference>
<dbReference type="EMBL" id="CP036291">
    <property type="protein sequence ID" value="QDU88803.1"/>
    <property type="molecule type" value="Genomic_DNA"/>
</dbReference>
<evidence type="ECO:0000256" key="1">
    <source>
        <dbReference type="SAM" id="SignalP"/>
    </source>
</evidence>
<dbReference type="InterPro" id="IPR036188">
    <property type="entry name" value="FAD/NAD-bd_sf"/>
</dbReference>
<dbReference type="GO" id="GO:0008734">
    <property type="term" value="F:L-aspartate oxidase activity"/>
    <property type="evidence" value="ECO:0007669"/>
    <property type="project" value="InterPro"/>
</dbReference>
<sequence precursor="true">MRHAVIQPAWLVGLAVALMVRPMPAAAPTEVLTQFEVVIAGGSTAAIAAAFTAAEEGAKTALLEPTDWIGGQLTSSGVPAVDEAWHKLTDPDTGEVLLDVARVARDPANMTPFFREALAKIGNPGRGWVSRYCFEPRVLLEGCLEPRERSLSGKLTVFRNTVVKRASVDPESGQITSLTAIERTPRPSTPDGGYDRLPSQDLADWYSEKDSPRFAKRVLRFTAASAQKPAVFVDATEWGELLALSGAPYLQGTEAEEGETASNDRCGQAITYGFVQEMHAAPVAKHPTMPKIDNLGLGAYRDKPDAWERIWTYRRLRGAQDKPSPGDLTLQNWGYEGSAGEGGNDYPFGYVFLSKADTARQTADWRGGVDTNVLAAAEQRALAWHEWFRNAAPEGIDPDQITLAPQVFGAAHGLAKLPYIRDTRRSVGVDGFVLRVSDLIGPASQQTGTRFPDRVALGAYAADIHPLVGCSYPASLEVNHPTLPFYIPLRSLTNDGRGNLLVAGKTMAQTFLANSATRLHPIEWSSGCAAGVAAAMMAEHGWSSREAVAKAERVQLRVRRHTPIEWKRPRAAANK</sequence>